<keyword evidence="4" id="KW-1185">Reference proteome</keyword>
<name>A0A8J3K640_9ACTN</name>
<evidence type="ECO:0000313" key="4">
    <source>
        <dbReference type="Proteomes" id="UP000619293"/>
    </source>
</evidence>
<protein>
    <recommendedName>
        <fullName evidence="5">ABC-2 type transport system permease protein</fullName>
    </recommendedName>
</protein>
<evidence type="ECO:0008006" key="5">
    <source>
        <dbReference type="Google" id="ProtNLM"/>
    </source>
</evidence>
<keyword evidence="1" id="KW-1133">Transmembrane helix</keyword>
<feature type="signal peptide" evidence="2">
    <location>
        <begin position="1"/>
        <end position="45"/>
    </location>
</feature>
<keyword evidence="2" id="KW-0732">Signal</keyword>
<proteinExistence type="predicted"/>
<keyword evidence="1" id="KW-0812">Transmembrane</keyword>
<dbReference type="Proteomes" id="UP000619293">
    <property type="component" value="Unassembled WGS sequence"/>
</dbReference>
<dbReference type="Pfam" id="PF12730">
    <property type="entry name" value="ABC2_membrane_4"/>
    <property type="match status" value="1"/>
</dbReference>
<feature type="transmembrane region" description="Helical" evidence="1">
    <location>
        <begin position="119"/>
        <end position="144"/>
    </location>
</feature>
<dbReference type="AlphaFoldDB" id="A0A8J3K640"/>
<evidence type="ECO:0000313" key="3">
    <source>
        <dbReference type="EMBL" id="GIF94709.1"/>
    </source>
</evidence>
<organism evidence="3 4">
    <name type="scientific">Catellatospora chokoriensis</name>
    <dbReference type="NCBI Taxonomy" id="310353"/>
    <lineage>
        <taxon>Bacteria</taxon>
        <taxon>Bacillati</taxon>
        <taxon>Actinomycetota</taxon>
        <taxon>Actinomycetes</taxon>
        <taxon>Micromonosporales</taxon>
        <taxon>Micromonosporaceae</taxon>
        <taxon>Catellatospora</taxon>
    </lineage>
</organism>
<evidence type="ECO:0000256" key="2">
    <source>
        <dbReference type="SAM" id="SignalP"/>
    </source>
</evidence>
<gene>
    <name evidence="3" type="ORF">Cch02nite_81530</name>
</gene>
<feature type="transmembrane region" description="Helical" evidence="1">
    <location>
        <begin position="69"/>
        <end position="92"/>
    </location>
</feature>
<evidence type="ECO:0000256" key="1">
    <source>
        <dbReference type="SAM" id="Phobius"/>
    </source>
</evidence>
<keyword evidence="1" id="KW-0472">Membrane</keyword>
<sequence>MTVRMLATAIAVEGRKSTASRVLTSTAVLLICGVAALAAATTAAAAGGNEQLAAKLGPLAAEGGWPAMLNVATQVTAAAGLLAFGVGLSWMFGREFTDGTITGLFGLPVTRPTIAAAKLIVFLLWACVASAGLTAAVALAAVAVTRQAPSPADWAGLGRLLALALMTAALAAPAAWAATVGRGLLPAIAAVVGLMAVTQIVVVAGADGGWFPPTAPALWALLPGTVTPAQLMLAAVFPVTFGLLTLHAWRGLQLDR</sequence>
<feature type="transmembrane region" description="Helical" evidence="1">
    <location>
        <begin position="226"/>
        <end position="249"/>
    </location>
</feature>
<feature type="transmembrane region" description="Helical" evidence="1">
    <location>
        <begin position="184"/>
        <end position="206"/>
    </location>
</feature>
<feature type="chain" id="PRO_5035159321" description="ABC-2 type transport system permease protein" evidence="2">
    <location>
        <begin position="46"/>
        <end position="256"/>
    </location>
</feature>
<dbReference type="RefSeq" id="WP_239121069.1">
    <property type="nucleotide sequence ID" value="NZ_BAAALB010000042.1"/>
</dbReference>
<comment type="caution">
    <text evidence="3">The sequence shown here is derived from an EMBL/GenBank/DDBJ whole genome shotgun (WGS) entry which is preliminary data.</text>
</comment>
<reference evidence="3 4" key="1">
    <citation type="submission" date="2021-01" db="EMBL/GenBank/DDBJ databases">
        <title>Whole genome shotgun sequence of Catellatospora chokoriensis NBRC 107358.</title>
        <authorList>
            <person name="Komaki H."/>
            <person name="Tamura T."/>
        </authorList>
    </citation>
    <scope>NUCLEOTIDE SEQUENCE [LARGE SCALE GENOMIC DNA]</scope>
    <source>
        <strain evidence="3 4">NBRC 107358</strain>
    </source>
</reference>
<dbReference type="EMBL" id="BONG01000112">
    <property type="protein sequence ID" value="GIF94709.1"/>
    <property type="molecule type" value="Genomic_DNA"/>
</dbReference>
<feature type="transmembrane region" description="Helical" evidence="1">
    <location>
        <begin position="156"/>
        <end position="177"/>
    </location>
</feature>
<accession>A0A8J3K640</accession>